<comment type="subcellular location">
    <subcellularLocation>
        <location evidence="1">Nucleus</location>
    </subcellularLocation>
</comment>
<accession>A0A9N9TTE9</accession>
<dbReference type="GO" id="GO:0006355">
    <property type="term" value="P:regulation of DNA-templated transcription"/>
    <property type="evidence" value="ECO:0007669"/>
    <property type="project" value="UniProtKB-ARBA"/>
</dbReference>
<evidence type="ECO:0000256" key="3">
    <source>
        <dbReference type="ARBA" id="ARBA00022737"/>
    </source>
</evidence>
<keyword evidence="2" id="KW-0479">Metal-binding</keyword>
<dbReference type="Gene3D" id="3.30.160.60">
    <property type="entry name" value="Classic Zinc Finger"/>
    <property type="match status" value="10"/>
</dbReference>
<organism evidence="10 11">
    <name type="scientific">Phyllotreta striolata</name>
    <name type="common">Striped flea beetle</name>
    <name type="synonym">Crioceris striolata</name>
    <dbReference type="NCBI Taxonomy" id="444603"/>
    <lineage>
        <taxon>Eukaryota</taxon>
        <taxon>Metazoa</taxon>
        <taxon>Ecdysozoa</taxon>
        <taxon>Arthropoda</taxon>
        <taxon>Hexapoda</taxon>
        <taxon>Insecta</taxon>
        <taxon>Pterygota</taxon>
        <taxon>Neoptera</taxon>
        <taxon>Endopterygota</taxon>
        <taxon>Coleoptera</taxon>
        <taxon>Polyphaga</taxon>
        <taxon>Cucujiformia</taxon>
        <taxon>Chrysomeloidea</taxon>
        <taxon>Chrysomelidae</taxon>
        <taxon>Galerucinae</taxon>
        <taxon>Alticini</taxon>
        <taxon>Phyllotreta</taxon>
    </lineage>
</organism>
<evidence type="ECO:0000256" key="2">
    <source>
        <dbReference type="ARBA" id="ARBA00022723"/>
    </source>
</evidence>
<evidence type="ECO:0000256" key="6">
    <source>
        <dbReference type="ARBA" id="ARBA00023125"/>
    </source>
</evidence>
<dbReference type="PROSITE" id="PS50157">
    <property type="entry name" value="ZINC_FINGER_C2H2_2"/>
    <property type="match status" value="10"/>
</dbReference>
<feature type="domain" description="C2H2-type" evidence="9">
    <location>
        <begin position="351"/>
        <end position="378"/>
    </location>
</feature>
<dbReference type="GO" id="GO:0003677">
    <property type="term" value="F:DNA binding"/>
    <property type="evidence" value="ECO:0007669"/>
    <property type="project" value="UniProtKB-KW"/>
</dbReference>
<keyword evidence="7" id="KW-0539">Nucleus</keyword>
<feature type="domain" description="C2H2-type" evidence="9">
    <location>
        <begin position="246"/>
        <end position="273"/>
    </location>
</feature>
<protein>
    <recommendedName>
        <fullName evidence="9">C2H2-type domain-containing protein</fullName>
    </recommendedName>
</protein>
<dbReference type="PANTHER" id="PTHR16515">
    <property type="entry name" value="PR DOMAIN ZINC FINGER PROTEIN"/>
    <property type="match status" value="1"/>
</dbReference>
<dbReference type="InterPro" id="IPR036236">
    <property type="entry name" value="Znf_C2H2_sf"/>
</dbReference>
<evidence type="ECO:0000256" key="1">
    <source>
        <dbReference type="ARBA" id="ARBA00004123"/>
    </source>
</evidence>
<feature type="domain" description="C2H2-type" evidence="9">
    <location>
        <begin position="274"/>
        <end position="301"/>
    </location>
</feature>
<feature type="domain" description="C2H2-type" evidence="9">
    <location>
        <begin position="463"/>
        <end position="484"/>
    </location>
</feature>
<evidence type="ECO:0000256" key="8">
    <source>
        <dbReference type="PROSITE-ProRule" id="PRU00042"/>
    </source>
</evidence>
<dbReference type="GO" id="GO:0008270">
    <property type="term" value="F:zinc ion binding"/>
    <property type="evidence" value="ECO:0007669"/>
    <property type="project" value="UniProtKB-KW"/>
</dbReference>
<reference evidence="10" key="1">
    <citation type="submission" date="2022-01" db="EMBL/GenBank/DDBJ databases">
        <authorList>
            <person name="King R."/>
        </authorList>
    </citation>
    <scope>NUCLEOTIDE SEQUENCE</scope>
</reference>
<evidence type="ECO:0000256" key="7">
    <source>
        <dbReference type="ARBA" id="ARBA00023242"/>
    </source>
</evidence>
<keyword evidence="6" id="KW-0238">DNA-binding</keyword>
<dbReference type="PROSITE" id="PS00028">
    <property type="entry name" value="ZINC_FINGER_C2H2_1"/>
    <property type="match status" value="10"/>
</dbReference>
<dbReference type="Pfam" id="PF00096">
    <property type="entry name" value="zf-C2H2"/>
    <property type="match status" value="5"/>
</dbReference>
<dbReference type="SMART" id="SM00355">
    <property type="entry name" value="ZnF_C2H2"/>
    <property type="match status" value="12"/>
</dbReference>
<evidence type="ECO:0000313" key="11">
    <source>
        <dbReference type="Proteomes" id="UP001153712"/>
    </source>
</evidence>
<feature type="domain" description="C2H2-type" evidence="9">
    <location>
        <begin position="194"/>
        <end position="221"/>
    </location>
</feature>
<gene>
    <name evidence="10" type="ORF">PHYEVI_LOCUS6515</name>
</gene>
<feature type="domain" description="C2H2-type" evidence="9">
    <location>
        <begin position="435"/>
        <end position="462"/>
    </location>
</feature>
<feature type="domain" description="C2H2-type" evidence="9">
    <location>
        <begin position="407"/>
        <end position="434"/>
    </location>
</feature>
<proteinExistence type="predicted"/>
<feature type="domain" description="C2H2-type" evidence="9">
    <location>
        <begin position="379"/>
        <end position="406"/>
    </location>
</feature>
<evidence type="ECO:0000313" key="10">
    <source>
        <dbReference type="EMBL" id="CAG9860158.1"/>
    </source>
</evidence>
<dbReference type="GO" id="GO:0005634">
    <property type="term" value="C:nucleus"/>
    <property type="evidence" value="ECO:0007669"/>
    <property type="project" value="UniProtKB-SubCell"/>
</dbReference>
<keyword evidence="5" id="KW-0862">Zinc</keyword>
<dbReference type="AlphaFoldDB" id="A0A9N9TTE9"/>
<dbReference type="FunFam" id="3.30.160.60:FF:000110">
    <property type="entry name" value="Zinc finger protein-like"/>
    <property type="match status" value="2"/>
</dbReference>
<dbReference type="OrthoDB" id="6105938at2759"/>
<dbReference type="FunFam" id="3.30.160.60:FF:000446">
    <property type="entry name" value="Zinc finger protein"/>
    <property type="match status" value="1"/>
</dbReference>
<sequence length="487" mass="57681">MNYEELVIKTEPPDSYIKDEPSDDEFIETPTKITVKTEPNIFVFDDIKTNNIYPVKAEHIDLKLENKEAVFKLEIEEETVQYDNNNVDNLRSDCSFCLESFSNARGLYNHKKRRLCCKYNTKTISWKKLSRLISKPFKCQVCLKRFCTVRNRNKHMSDHFGKRFVICPMCGKFIINQSEYTKHFTQHVTKQLPVKCKSCSEKFTAKRLYYNHVKMHKVKERLTKCVICSRTFSPQAMRFHKASKKFPCTHCWKVFCVQSRLATHLRSHTGEKPFPCSSCSMRFTTNGNLTKHFRIHSGFKPYVCDYCSKRFSRPDYLKRHYLAIHNVHRLIRKCDYNNENNAQTEKQVDSITCDICSKSYPSKQSLISHMRVHNKEKNFKCGICSKTFLYKGLLNGHLKIHKGDKPFACTFCPKRFIKRYDLTRHIYTHTREKNHTCEICYEKFSRLDVLRLHLRCHTGQRPYECSFCFKTFAQKSNLTHHLKTCKP</sequence>
<dbReference type="SUPFAM" id="SSF57667">
    <property type="entry name" value="beta-beta-alpha zinc fingers"/>
    <property type="match status" value="7"/>
</dbReference>
<keyword evidence="4 8" id="KW-0863">Zinc-finger</keyword>
<feature type="domain" description="C2H2-type" evidence="9">
    <location>
        <begin position="137"/>
        <end position="164"/>
    </location>
</feature>
<evidence type="ECO:0000259" key="9">
    <source>
        <dbReference type="PROSITE" id="PS50157"/>
    </source>
</evidence>
<name>A0A9N9TTE9_PHYSR</name>
<dbReference type="Proteomes" id="UP001153712">
    <property type="component" value="Chromosome 3"/>
</dbReference>
<dbReference type="PANTHER" id="PTHR16515:SF49">
    <property type="entry name" value="GASTRULA ZINC FINGER PROTEIN XLCGF49.1-LIKE-RELATED"/>
    <property type="match status" value="1"/>
</dbReference>
<keyword evidence="11" id="KW-1185">Reference proteome</keyword>
<keyword evidence="3" id="KW-0677">Repeat</keyword>
<dbReference type="EMBL" id="OU900096">
    <property type="protein sequence ID" value="CAG9860158.1"/>
    <property type="molecule type" value="Genomic_DNA"/>
</dbReference>
<dbReference type="InterPro" id="IPR013087">
    <property type="entry name" value="Znf_C2H2_type"/>
</dbReference>
<feature type="domain" description="C2H2-type" evidence="9">
    <location>
        <begin position="302"/>
        <end position="330"/>
    </location>
</feature>
<dbReference type="FunFam" id="3.30.160.60:FF:002343">
    <property type="entry name" value="Zinc finger protein 33A"/>
    <property type="match status" value="2"/>
</dbReference>
<evidence type="ECO:0000256" key="4">
    <source>
        <dbReference type="ARBA" id="ARBA00022771"/>
    </source>
</evidence>
<dbReference type="InterPro" id="IPR050331">
    <property type="entry name" value="Zinc_finger"/>
</dbReference>
<dbReference type="Pfam" id="PF13912">
    <property type="entry name" value="zf-C2H2_6"/>
    <property type="match status" value="2"/>
</dbReference>
<evidence type="ECO:0000256" key="5">
    <source>
        <dbReference type="ARBA" id="ARBA00022833"/>
    </source>
</evidence>